<feature type="region of interest" description="Disordered" evidence="4">
    <location>
        <begin position="379"/>
        <end position="421"/>
    </location>
</feature>
<organism evidence="7 8">
    <name type="scientific">Alosa alosa</name>
    <name type="common">allis shad</name>
    <dbReference type="NCBI Taxonomy" id="278164"/>
    <lineage>
        <taxon>Eukaryota</taxon>
        <taxon>Metazoa</taxon>
        <taxon>Chordata</taxon>
        <taxon>Craniata</taxon>
        <taxon>Vertebrata</taxon>
        <taxon>Euteleostomi</taxon>
        <taxon>Actinopterygii</taxon>
        <taxon>Neopterygii</taxon>
        <taxon>Teleostei</taxon>
        <taxon>Clupei</taxon>
        <taxon>Clupeiformes</taxon>
        <taxon>Clupeoidei</taxon>
        <taxon>Clupeidae</taxon>
        <taxon>Alosa</taxon>
    </lineage>
</organism>
<sequence length="631" mass="70337">MNLFCFSLEGSLDSLYEAVQDSSNTEVYSVPTRSRSHAGLLHEHSKWNATRRCSSTDFSYASNSTSRKKTSGMVSKSVSDNESLDNASCSNGPPFWLPARNPEDLLHIKNNQNEELESSVTQLHHRTSQENLYPKMSRPLKLVCYEEYTPNQQLQRAATVTKNKDIRESRGTTRKSQKSGKKGNGNIRPRNTSKPTGKGRSKSRGPSPAAAAAALENGVHRLDLRDGGAPGSRERQSWSAPIEATQVWCPSYHTCRRPHTEYHVYSQDLTLPPGKDWIRPELTTDRCVRRDGPCSIVRSVTDMDVSKRSTSFGRFDKQQQPTVKPQENGTAVPEGGNVSLENCEPGKQGGLGKKMKAISMTMRLKMGRKCAKNFAEDMVDQPAKDKEEETDSPTDKPSDSSESLYSGQSSTSGVVSSSDGCSIRGSLRLEEEVPYAGQFCGRARVHTDFVPSPYDTDSLRLKVGDIISVIRKPPMGIWTGMLNNKVGNFKFIYVDMLPEKEKEDDTPKIRPQRLSKRPRPKTLLELLERLQLEEYASSLLLNGYQTVEDLIHLQEKHLIELNITDPEHQRKLLAVADVHYEIGGDDHGNDKEDKDTNDCPRDSGCFIPSECSESRDDGESQSTTPDAPEHG</sequence>
<dbReference type="Pfam" id="PF07647">
    <property type="entry name" value="SAM_2"/>
    <property type="match status" value="1"/>
</dbReference>
<accession>A0AAV6G2C0</accession>
<name>A0AAV6G2C0_9TELE</name>
<feature type="domain" description="SH3" evidence="5">
    <location>
        <begin position="438"/>
        <end position="499"/>
    </location>
</feature>
<dbReference type="InterPro" id="IPR051725">
    <property type="entry name" value="SAM-SH3_domain_protein"/>
</dbReference>
<dbReference type="InterPro" id="IPR001660">
    <property type="entry name" value="SAM"/>
</dbReference>
<feature type="region of interest" description="Disordered" evidence="4">
    <location>
        <begin position="59"/>
        <end position="88"/>
    </location>
</feature>
<dbReference type="PANTHER" id="PTHR12301:SF4">
    <property type="entry name" value="SAM DOMAIN-CONTAINING PROTEIN SAMSN-1"/>
    <property type="match status" value="1"/>
</dbReference>
<feature type="domain" description="SAM" evidence="6">
    <location>
        <begin position="518"/>
        <end position="573"/>
    </location>
</feature>
<evidence type="ECO:0000256" key="2">
    <source>
        <dbReference type="ARBA" id="ARBA00022553"/>
    </source>
</evidence>
<reference evidence="7" key="1">
    <citation type="submission" date="2020-10" db="EMBL/GenBank/DDBJ databases">
        <title>Chromosome-scale genome assembly of the Allis shad, Alosa alosa.</title>
        <authorList>
            <person name="Margot Z."/>
            <person name="Christophe K."/>
            <person name="Cabau C."/>
            <person name="Louis A."/>
            <person name="Berthelot C."/>
            <person name="Parey E."/>
            <person name="Roest Crollius H."/>
            <person name="Montfort J."/>
            <person name="Robinson-Rechavi M."/>
            <person name="Bucao C."/>
            <person name="Bouchez O."/>
            <person name="Gislard M."/>
            <person name="Lluch J."/>
            <person name="Milhes M."/>
            <person name="Lampietro C."/>
            <person name="Lopez Roques C."/>
            <person name="Donnadieu C."/>
            <person name="Braasch I."/>
            <person name="Desvignes T."/>
            <person name="Postlethwait J."/>
            <person name="Bobe J."/>
            <person name="Guiguen Y."/>
        </authorList>
    </citation>
    <scope>NUCLEOTIDE SEQUENCE</scope>
    <source>
        <strain evidence="7">M-15738</strain>
        <tissue evidence="7">Blood</tissue>
    </source>
</reference>
<dbReference type="SUPFAM" id="SSF50044">
    <property type="entry name" value="SH3-domain"/>
    <property type="match status" value="1"/>
</dbReference>
<dbReference type="Gene3D" id="1.10.150.50">
    <property type="entry name" value="Transcription Factor, Ets-1"/>
    <property type="match status" value="1"/>
</dbReference>
<evidence type="ECO:0000256" key="4">
    <source>
        <dbReference type="SAM" id="MobiDB-lite"/>
    </source>
</evidence>
<evidence type="ECO:0000259" key="6">
    <source>
        <dbReference type="PROSITE" id="PS50105"/>
    </source>
</evidence>
<feature type="compositionally biased region" description="Basic and acidic residues" evidence="4">
    <location>
        <begin position="162"/>
        <end position="171"/>
    </location>
</feature>
<evidence type="ECO:0000313" key="7">
    <source>
        <dbReference type="EMBL" id="KAG5268990.1"/>
    </source>
</evidence>
<dbReference type="InterPro" id="IPR021090">
    <property type="entry name" value="SPIDER"/>
</dbReference>
<dbReference type="Pfam" id="PF07653">
    <property type="entry name" value="SH3_2"/>
    <property type="match status" value="1"/>
</dbReference>
<keyword evidence="2" id="KW-0597">Phosphoprotein</keyword>
<dbReference type="Gene3D" id="2.30.30.40">
    <property type="entry name" value="SH3 Domains"/>
    <property type="match status" value="1"/>
</dbReference>
<dbReference type="SMART" id="SM00326">
    <property type="entry name" value="SH3"/>
    <property type="match status" value="1"/>
</dbReference>
<feature type="compositionally biased region" description="Basic residues" evidence="4">
    <location>
        <begin position="172"/>
        <end position="181"/>
    </location>
</feature>
<dbReference type="SUPFAM" id="SSF47769">
    <property type="entry name" value="SAM/Pointed domain"/>
    <property type="match status" value="1"/>
</dbReference>
<dbReference type="Pfam" id="PF12485">
    <property type="entry name" value="SPIDER"/>
    <property type="match status" value="1"/>
</dbReference>
<gene>
    <name evidence="7" type="ORF">AALO_G00197080</name>
</gene>
<comment type="caution">
    <text evidence="7">The sequence shown here is derived from an EMBL/GenBank/DDBJ whole genome shotgun (WGS) entry which is preliminary data.</text>
</comment>
<dbReference type="PANTHER" id="PTHR12301">
    <property type="entry name" value="SAM-DOMAIN, SH3 AND NUCLEAR LOCALIZATION SIGNALS PROTEIN RELATED"/>
    <property type="match status" value="1"/>
</dbReference>
<dbReference type="EMBL" id="JADWDJ010000015">
    <property type="protein sequence ID" value="KAG5268990.1"/>
    <property type="molecule type" value="Genomic_DNA"/>
</dbReference>
<dbReference type="InterPro" id="IPR036028">
    <property type="entry name" value="SH3-like_dom_sf"/>
</dbReference>
<dbReference type="SMART" id="SM00454">
    <property type="entry name" value="SAM"/>
    <property type="match status" value="1"/>
</dbReference>
<feature type="compositionally biased region" description="Basic and acidic residues" evidence="4">
    <location>
        <begin position="382"/>
        <end position="399"/>
    </location>
</feature>
<keyword evidence="1 3" id="KW-0728">SH3 domain</keyword>
<feature type="compositionally biased region" description="Polar residues" evidence="4">
    <location>
        <begin position="308"/>
        <end position="329"/>
    </location>
</feature>
<protein>
    <submittedName>
        <fullName evidence="7">Uncharacterized protein</fullName>
    </submittedName>
</protein>
<evidence type="ECO:0000259" key="5">
    <source>
        <dbReference type="PROSITE" id="PS50002"/>
    </source>
</evidence>
<dbReference type="PROSITE" id="PS50002">
    <property type="entry name" value="SH3"/>
    <property type="match status" value="1"/>
</dbReference>
<feature type="region of interest" description="Disordered" evidence="4">
    <location>
        <begin position="308"/>
        <end position="352"/>
    </location>
</feature>
<feature type="compositionally biased region" description="Low complexity" evidence="4">
    <location>
        <begin position="400"/>
        <end position="421"/>
    </location>
</feature>
<feature type="compositionally biased region" description="Basic and acidic residues" evidence="4">
    <location>
        <begin position="584"/>
        <end position="601"/>
    </location>
</feature>
<feature type="region of interest" description="Disordered" evidence="4">
    <location>
        <begin position="155"/>
        <end position="212"/>
    </location>
</feature>
<keyword evidence="8" id="KW-1185">Reference proteome</keyword>
<dbReference type="Proteomes" id="UP000823561">
    <property type="component" value="Chromosome 15"/>
</dbReference>
<dbReference type="InterPro" id="IPR001452">
    <property type="entry name" value="SH3_domain"/>
</dbReference>
<evidence type="ECO:0000313" key="8">
    <source>
        <dbReference type="Proteomes" id="UP000823561"/>
    </source>
</evidence>
<dbReference type="PROSITE" id="PS50105">
    <property type="entry name" value="SAM_DOMAIN"/>
    <property type="match status" value="1"/>
</dbReference>
<evidence type="ECO:0000256" key="1">
    <source>
        <dbReference type="ARBA" id="ARBA00022443"/>
    </source>
</evidence>
<dbReference type="CDD" id="cd11822">
    <property type="entry name" value="SH3_SASH_like"/>
    <property type="match status" value="1"/>
</dbReference>
<dbReference type="InterPro" id="IPR013761">
    <property type="entry name" value="SAM/pointed_sf"/>
</dbReference>
<feature type="compositionally biased region" description="Polar residues" evidence="4">
    <location>
        <begin position="72"/>
        <end position="88"/>
    </location>
</feature>
<evidence type="ECO:0000256" key="3">
    <source>
        <dbReference type="PROSITE-ProRule" id="PRU00192"/>
    </source>
</evidence>
<dbReference type="AlphaFoldDB" id="A0AAV6G2C0"/>
<feature type="region of interest" description="Disordered" evidence="4">
    <location>
        <begin position="584"/>
        <end position="631"/>
    </location>
</feature>
<proteinExistence type="predicted"/>